<proteinExistence type="predicted"/>
<comment type="caution">
    <text evidence="3">The sequence shown here is derived from an EMBL/GenBank/DDBJ whole genome shotgun (WGS) entry which is preliminary data.</text>
</comment>
<dbReference type="EMBL" id="MU825881">
    <property type="protein sequence ID" value="KAJ7385257.1"/>
    <property type="molecule type" value="Genomic_DNA"/>
</dbReference>
<organism evidence="3 4">
    <name type="scientific">Desmophyllum pertusum</name>
    <dbReference type="NCBI Taxonomy" id="174260"/>
    <lineage>
        <taxon>Eukaryota</taxon>
        <taxon>Metazoa</taxon>
        <taxon>Cnidaria</taxon>
        <taxon>Anthozoa</taxon>
        <taxon>Hexacorallia</taxon>
        <taxon>Scleractinia</taxon>
        <taxon>Caryophylliina</taxon>
        <taxon>Caryophylliidae</taxon>
        <taxon>Desmophyllum</taxon>
    </lineage>
</organism>
<dbReference type="GO" id="GO:0005783">
    <property type="term" value="C:endoplasmic reticulum"/>
    <property type="evidence" value="ECO:0007669"/>
    <property type="project" value="TreeGrafter"/>
</dbReference>
<evidence type="ECO:0000313" key="3">
    <source>
        <dbReference type="EMBL" id="KAJ7385257.1"/>
    </source>
</evidence>
<gene>
    <name evidence="3" type="primary">SSR2</name>
    <name evidence="3" type="ORF">OS493_016327</name>
</gene>
<dbReference type="PANTHER" id="PTHR12861:SF3">
    <property type="entry name" value="TRANSLOCON-ASSOCIATED PROTEIN SUBUNIT BETA"/>
    <property type="match status" value="1"/>
</dbReference>
<feature type="compositionally biased region" description="Basic and acidic residues" evidence="1">
    <location>
        <begin position="1"/>
        <end position="10"/>
    </location>
</feature>
<name>A0A9X0D2X4_9CNID</name>
<evidence type="ECO:0000256" key="2">
    <source>
        <dbReference type="SAM" id="Phobius"/>
    </source>
</evidence>
<keyword evidence="2" id="KW-0812">Transmembrane</keyword>
<keyword evidence="4" id="KW-1185">Reference proteome</keyword>
<dbReference type="AlphaFoldDB" id="A0A9X0D2X4"/>
<sequence length="250" mass="27548">MAKTRLDEVTSRLGVTTSGSRNQSEVMRENCASLSNTSSLTLSFFSSLNPARRSQWCFVAEMKSLFLCVLLGAFVSCAFSAEGDSSARLLISKNILNQYVVEGKELTVHYSIYNVGSSPATSVSLSDNSFPADEFKVLHGLLSVKWKAIAPGTNVSHTIILEPLKSGMFNFTAAQVSYKASEDATDPQFALSTTPGEGGIMGQQEYDRKHSPHLVDWGLFSLMSLPTILIPFLVWFRSHSKYENFKAKRH</sequence>
<dbReference type="Pfam" id="PF05753">
    <property type="entry name" value="TRAP_beta"/>
    <property type="match status" value="1"/>
</dbReference>
<dbReference type="PANTHER" id="PTHR12861">
    <property type="entry name" value="TRANSLOCON-ASSOCIATED PROTEIN, BETA SUBUNIT PRECURSOR TRAP-BETA SIGNAL SEQUENCE RECEPTOR BETA SUBUNIT"/>
    <property type="match status" value="1"/>
</dbReference>
<keyword evidence="2" id="KW-0472">Membrane</keyword>
<dbReference type="Proteomes" id="UP001163046">
    <property type="component" value="Unassembled WGS sequence"/>
</dbReference>
<feature type="region of interest" description="Disordered" evidence="1">
    <location>
        <begin position="1"/>
        <end position="24"/>
    </location>
</feature>
<evidence type="ECO:0000256" key="1">
    <source>
        <dbReference type="SAM" id="MobiDB-lite"/>
    </source>
</evidence>
<keyword evidence="2" id="KW-1133">Transmembrane helix</keyword>
<feature type="transmembrane region" description="Helical" evidence="2">
    <location>
        <begin position="217"/>
        <end position="236"/>
    </location>
</feature>
<accession>A0A9X0D2X4</accession>
<feature type="compositionally biased region" description="Polar residues" evidence="1">
    <location>
        <begin position="13"/>
        <end position="24"/>
    </location>
</feature>
<protein>
    <submittedName>
        <fullName evidence="3">SWI/SNF and RSC complex subunit Ssr2</fullName>
    </submittedName>
</protein>
<evidence type="ECO:0000313" key="4">
    <source>
        <dbReference type="Proteomes" id="UP001163046"/>
    </source>
</evidence>
<reference evidence="3" key="1">
    <citation type="submission" date="2023-01" db="EMBL/GenBank/DDBJ databases">
        <title>Genome assembly of the deep-sea coral Lophelia pertusa.</title>
        <authorList>
            <person name="Herrera S."/>
            <person name="Cordes E."/>
        </authorList>
    </citation>
    <scope>NUCLEOTIDE SEQUENCE</scope>
    <source>
        <strain evidence="3">USNM1676648</strain>
        <tissue evidence="3">Polyp</tissue>
    </source>
</reference>
<dbReference type="OrthoDB" id="5860827at2759"/>